<evidence type="ECO:0000256" key="8">
    <source>
        <dbReference type="ARBA" id="ARBA00049047"/>
    </source>
</evidence>
<keyword evidence="6 9" id="KW-0057">Aromatic amino acid biosynthesis</keyword>
<dbReference type="PROSITE" id="PS00167">
    <property type="entry name" value="TRP_SYNTHASE_ALPHA"/>
    <property type="match status" value="1"/>
</dbReference>
<name>A0A1M4W1S3_9FIRM</name>
<dbReference type="EC" id="4.2.1.20" evidence="9"/>
<organism evidence="11 12">
    <name type="scientific">Schwartzia succinivorans DSM 10502</name>
    <dbReference type="NCBI Taxonomy" id="1123243"/>
    <lineage>
        <taxon>Bacteria</taxon>
        <taxon>Bacillati</taxon>
        <taxon>Bacillota</taxon>
        <taxon>Negativicutes</taxon>
        <taxon>Selenomonadales</taxon>
        <taxon>Selenomonadaceae</taxon>
        <taxon>Schwartzia</taxon>
    </lineage>
</organism>
<comment type="similarity">
    <text evidence="9 10">Belongs to the TrpA family.</text>
</comment>
<comment type="subunit">
    <text evidence="3 9">Tetramer of two alpha and two beta chains.</text>
</comment>
<evidence type="ECO:0000313" key="12">
    <source>
        <dbReference type="Proteomes" id="UP000184404"/>
    </source>
</evidence>
<dbReference type="STRING" id="1123243.SAMN02745190_01061"/>
<reference evidence="11 12" key="1">
    <citation type="submission" date="2016-11" db="EMBL/GenBank/DDBJ databases">
        <authorList>
            <person name="Jaros S."/>
            <person name="Januszkiewicz K."/>
            <person name="Wedrychowicz H."/>
        </authorList>
    </citation>
    <scope>NUCLEOTIDE SEQUENCE [LARGE SCALE GENOMIC DNA]</scope>
    <source>
        <strain evidence="11 12">DSM 10502</strain>
    </source>
</reference>
<dbReference type="Pfam" id="PF00290">
    <property type="entry name" value="Trp_syntA"/>
    <property type="match status" value="1"/>
</dbReference>
<dbReference type="HAMAP" id="MF_00131">
    <property type="entry name" value="Trp_synth_alpha"/>
    <property type="match status" value="1"/>
</dbReference>
<sequence>MTRLDKVLAELKNQNKKGLFIYLMAGVPDEAGTIEAVKAAERAGANVIELGIPFSDPLADGPVIQEAGIKAIKGGMNLTRLLDLIKKIRTETQIPLIGMGYINNILHYGVEKFVKDFKEAGLDGMIIPDVPHEESADIRAVCKKEDFHLIEFVTPGTTVERMKETCSSADGFIYAVSVNGVTGARDGGAQAFGQAAVIDYEVIGKVAELVKKETNVPLAVGFGIGSPEAAVAAAKHSDAVIVGSAVVSKILQNKLGEAEKFIASLRTALDA</sequence>
<evidence type="ECO:0000256" key="2">
    <source>
        <dbReference type="ARBA" id="ARBA00004733"/>
    </source>
</evidence>
<feature type="active site" description="Proton acceptor" evidence="9">
    <location>
        <position position="60"/>
    </location>
</feature>
<dbReference type="InterPro" id="IPR011060">
    <property type="entry name" value="RibuloseP-bd_barrel"/>
</dbReference>
<gene>
    <name evidence="9" type="primary">trpA</name>
    <name evidence="11" type="ORF">SAMN02745190_01061</name>
</gene>
<dbReference type="PANTHER" id="PTHR43406">
    <property type="entry name" value="TRYPTOPHAN SYNTHASE, ALPHA CHAIN"/>
    <property type="match status" value="1"/>
</dbReference>
<dbReference type="GO" id="GO:0004834">
    <property type="term" value="F:tryptophan synthase activity"/>
    <property type="evidence" value="ECO:0007669"/>
    <property type="project" value="UniProtKB-UniRule"/>
</dbReference>
<dbReference type="Gene3D" id="3.20.20.70">
    <property type="entry name" value="Aldolase class I"/>
    <property type="match status" value="1"/>
</dbReference>
<dbReference type="EMBL" id="FQUG01000004">
    <property type="protein sequence ID" value="SHE75073.1"/>
    <property type="molecule type" value="Genomic_DNA"/>
</dbReference>
<accession>A0A1M4W1S3</accession>
<evidence type="ECO:0000256" key="9">
    <source>
        <dbReference type="HAMAP-Rule" id="MF_00131"/>
    </source>
</evidence>
<dbReference type="UniPathway" id="UPA00035">
    <property type="reaction ID" value="UER00044"/>
</dbReference>
<protein>
    <recommendedName>
        <fullName evidence="9">Tryptophan synthase alpha chain</fullName>
        <ecNumber evidence="9">4.2.1.20</ecNumber>
    </recommendedName>
</protein>
<evidence type="ECO:0000256" key="6">
    <source>
        <dbReference type="ARBA" id="ARBA00023141"/>
    </source>
</evidence>
<evidence type="ECO:0000256" key="4">
    <source>
        <dbReference type="ARBA" id="ARBA00022605"/>
    </source>
</evidence>
<keyword evidence="4 9" id="KW-0028">Amino-acid biosynthesis</keyword>
<dbReference type="InterPro" id="IPR013785">
    <property type="entry name" value="Aldolase_TIM"/>
</dbReference>
<keyword evidence="7 9" id="KW-0456">Lyase</keyword>
<dbReference type="InterPro" id="IPR002028">
    <property type="entry name" value="Trp_synthase_suA"/>
</dbReference>
<comment type="catalytic activity">
    <reaction evidence="8 9">
        <text>(1S,2R)-1-C-(indol-3-yl)glycerol 3-phosphate + L-serine = D-glyceraldehyde 3-phosphate + L-tryptophan + H2O</text>
        <dbReference type="Rhea" id="RHEA:10532"/>
        <dbReference type="ChEBI" id="CHEBI:15377"/>
        <dbReference type="ChEBI" id="CHEBI:33384"/>
        <dbReference type="ChEBI" id="CHEBI:57912"/>
        <dbReference type="ChEBI" id="CHEBI:58866"/>
        <dbReference type="ChEBI" id="CHEBI:59776"/>
        <dbReference type="EC" id="4.2.1.20"/>
    </reaction>
</comment>
<evidence type="ECO:0000256" key="7">
    <source>
        <dbReference type="ARBA" id="ARBA00023239"/>
    </source>
</evidence>
<keyword evidence="12" id="KW-1185">Reference proteome</keyword>
<evidence type="ECO:0000256" key="1">
    <source>
        <dbReference type="ARBA" id="ARBA00003365"/>
    </source>
</evidence>
<dbReference type="NCBIfam" id="TIGR00262">
    <property type="entry name" value="trpA"/>
    <property type="match status" value="1"/>
</dbReference>
<comment type="function">
    <text evidence="1 9">The alpha subunit is responsible for the aldol cleavage of indoleglycerol phosphate to indole and glyceraldehyde 3-phosphate.</text>
</comment>
<dbReference type="AlphaFoldDB" id="A0A1M4W1S3"/>
<dbReference type="InterPro" id="IPR018204">
    <property type="entry name" value="Trp_synthase_alpha_AS"/>
</dbReference>
<evidence type="ECO:0000256" key="5">
    <source>
        <dbReference type="ARBA" id="ARBA00022822"/>
    </source>
</evidence>
<dbReference type="Proteomes" id="UP000184404">
    <property type="component" value="Unassembled WGS sequence"/>
</dbReference>
<proteinExistence type="inferred from homology"/>
<dbReference type="GO" id="GO:0005829">
    <property type="term" value="C:cytosol"/>
    <property type="evidence" value="ECO:0007669"/>
    <property type="project" value="TreeGrafter"/>
</dbReference>
<dbReference type="FunFam" id="3.20.20.70:FF:000037">
    <property type="entry name" value="Tryptophan synthase alpha chain"/>
    <property type="match status" value="1"/>
</dbReference>
<dbReference type="PANTHER" id="PTHR43406:SF1">
    <property type="entry name" value="TRYPTOPHAN SYNTHASE ALPHA CHAIN, CHLOROPLASTIC"/>
    <property type="match status" value="1"/>
</dbReference>
<keyword evidence="5 9" id="KW-0822">Tryptophan biosynthesis</keyword>
<comment type="pathway">
    <text evidence="2 9">Amino-acid biosynthesis; L-tryptophan biosynthesis; L-tryptophan from chorismate: step 5/5.</text>
</comment>
<dbReference type="CDD" id="cd04724">
    <property type="entry name" value="Tryptophan_synthase_alpha"/>
    <property type="match status" value="1"/>
</dbReference>
<evidence type="ECO:0000313" key="11">
    <source>
        <dbReference type="EMBL" id="SHE75073.1"/>
    </source>
</evidence>
<evidence type="ECO:0000256" key="10">
    <source>
        <dbReference type="RuleBase" id="RU003662"/>
    </source>
</evidence>
<feature type="active site" description="Proton acceptor" evidence="9">
    <location>
        <position position="49"/>
    </location>
</feature>
<dbReference type="SUPFAM" id="SSF51366">
    <property type="entry name" value="Ribulose-phoshate binding barrel"/>
    <property type="match status" value="1"/>
</dbReference>
<evidence type="ECO:0000256" key="3">
    <source>
        <dbReference type="ARBA" id="ARBA00011270"/>
    </source>
</evidence>